<comment type="caution">
    <text evidence="1">The sequence shown here is derived from an EMBL/GenBank/DDBJ whole genome shotgun (WGS) entry which is preliminary data.</text>
</comment>
<name>A0AAV6KJD5_9ERIC</name>
<keyword evidence="2" id="KW-1185">Reference proteome</keyword>
<gene>
    <name evidence="1" type="ORF">RHGRI_010372</name>
</gene>
<dbReference type="EMBL" id="JACTNZ010000004">
    <property type="protein sequence ID" value="KAG5552267.1"/>
    <property type="molecule type" value="Genomic_DNA"/>
</dbReference>
<protein>
    <recommendedName>
        <fullName evidence="3">Retrotransposon gag domain-containing protein</fullName>
    </recommendedName>
</protein>
<evidence type="ECO:0000313" key="1">
    <source>
        <dbReference type="EMBL" id="KAG5552267.1"/>
    </source>
</evidence>
<sequence length="106" mass="12080">MTHGTGTVLLERFKKLFTVEFEGAIDPSDAKEWLKSVERVLNAVGVTNAQKVTLTTFSLKGNARDWWESLERQLTAPLLGVIPTVPRVVMWERFVKGFNDHYFPKS</sequence>
<evidence type="ECO:0008006" key="3">
    <source>
        <dbReference type="Google" id="ProtNLM"/>
    </source>
</evidence>
<evidence type="ECO:0000313" key="2">
    <source>
        <dbReference type="Proteomes" id="UP000823749"/>
    </source>
</evidence>
<proteinExistence type="predicted"/>
<organism evidence="1 2">
    <name type="scientific">Rhododendron griersonianum</name>
    <dbReference type="NCBI Taxonomy" id="479676"/>
    <lineage>
        <taxon>Eukaryota</taxon>
        <taxon>Viridiplantae</taxon>
        <taxon>Streptophyta</taxon>
        <taxon>Embryophyta</taxon>
        <taxon>Tracheophyta</taxon>
        <taxon>Spermatophyta</taxon>
        <taxon>Magnoliopsida</taxon>
        <taxon>eudicotyledons</taxon>
        <taxon>Gunneridae</taxon>
        <taxon>Pentapetalae</taxon>
        <taxon>asterids</taxon>
        <taxon>Ericales</taxon>
        <taxon>Ericaceae</taxon>
        <taxon>Ericoideae</taxon>
        <taxon>Rhodoreae</taxon>
        <taxon>Rhododendron</taxon>
    </lineage>
</organism>
<dbReference type="Proteomes" id="UP000823749">
    <property type="component" value="Chromosome 4"/>
</dbReference>
<dbReference type="AlphaFoldDB" id="A0AAV6KJD5"/>
<reference evidence="1" key="1">
    <citation type="submission" date="2020-08" db="EMBL/GenBank/DDBJ databases">
        <title>Plant Genome Project.</title>
        <authorList>
            <person name="Zhang R.-G."/>
        </authorList>
    </citation>
    <scope>NUCLEOTIDE SEQUENCE</scope>
    <source>
        <strain evidence="1">WSP0</strain>
        <tissue evidence="1">Leaf</tissue>
    </source>
</reference>
<accession>A0AAV6KJD5</accession>